<keyword evidence="1" id="KW-0147">Chitin-binding</keyword>
<feature type="domain" description="LysM" evidence="5">
    <location>
        <begin position="52"/>
        <end position="100"/>
    </location>
</feature>
<dbReference type="PANTHER" id="PTHR47700:SF2">
    <property type="entry name" value="CHITINASE"/>
    <property type="match status" value="1"/>
</dbReference>
<accession>A0A9W9UAY4</accession>
<reference evidence="6" key="1">
    <citation type="submission" date="2022-12" db="EMBL/GenBank/DDBJ databases">
        <authorList>
            <person name="Petersen C."/>
        </authorList>
    </citation>
    <scope>NUCLEOTIDE SEQUENCE</scope>
    <source>
        <strain evidence="6">IBT 35673</strain>
    </source>
</reference>
<evidence type="ECO:0000256" key="4">
    <source>
        <dbReference type="SAM" id="SignalP"/>
    </source>
</evidence>
<evidence type="ECO:0000259" key="5">
    <source>
        <dbReference type="PROSITE" id="PS51782"/>
    </source>
</evidence>
<dbReference type="InterPro" id="IPR057277">
    <property type="entry name" value="LysM_C"/>
</dbReference>
<dbReference type="InterPro" id="IPR018392">
    <property type="entry name" value="LysM"/>
</dbReference>
<evidence type="ECO:0000313" key="6">
    <source>
        <dbReference type="EMBL" id="KAJ5329388.1"/>
    </source>
</evidence>
<evidence type="ECO:0000256" key="3">
    <source>
        <dbReference type="SAM" id="MobiDB-lite"/>
    </source>
</evidence>
<dbReference type="GO" id="GO:0008061">
    <property type="term" value="F:chitin binding"/>
    <property type="evidence" value="ECO:0007669"/>
    <property type="project" value="UniProtKB-KW"/>
</dbReference>
<dbReference type="SUPFAM" id="SSF57016">
    <property type="entry name" value="Plant lectins/antimicrobial peptides"/>
    <property type="match status" value="1"/>
</dbReference>
<evidence type="ECO:0000256" key="2">
    <source>
        <dbReference type="ARBA" id="ARBA00023026"/>
    </source>
</evidence>
<dbReference type="SMART" id="SM00257">
    <property type="entry name" value="LysM"/>
    <property type="match status" value="1"/>
</dbReference>
<name>A0A9W9UAY4_PENBR</name>
<dbReference type="Gene3D" id="3.10.350.10">
    <property type="entry name" value="LysM domain"/>
    <property type="match status" value="1"/>
</dbReference>
<dbReference type="Proteomes" id="UP001147695">
    <property type="component" value="Unassembled WGS sequence"/>
</dbReference>
<proteinExistence type="predicted"/>
<dbReference type="SUPFAM" id="SSF54106">
    <property type="entry name" value="LysM domain"/>
    <property type="match status" value="1"/>
</dbReference>
<feature type="signal peptide" evidence="4">
    <location>
        <begin position="1"/>
        <end position="21"/>
    </location>
</feature>
<dbReference type="EMBL" id="JAPZBQ010000005">
    <property type="protein sequence ID" value="KAJ5329388.1"/>
    <property type="molecule type" value="Genomic_DNA"/>
</dbReference>
<dbReference type="AlphaFoldDB" id="A0A9W9UAY4"/>
<dbReference type="InterPro" id="IPR053214">
    <property type="entry name" value="LysM12-like"/>
</dbReference>
<comment type="caution">
    <text evidence="6">The sequence shown here is derived from an EMBL/GenBank/DDBJ whole genome shotgun (WGS) entry which is preliminary data.</text>
</comment>
<evidence type="ECO:0000256" key="1">
    <source>
        <dbReference type="ARBA" id="ARBA00022669"/>
    </source>
</evidence>
<dbReference type="InterPro" id="IPR036779">
    <property type="entry name" value="LysM_dom_sf"/>
</dbReference>
<dbReference type="CDD" id="cd00035">
    <property type="entry name" value="ChtBD1"/>
    <property type="match status" value="1"/>
</dbReference>
<keyword evidence="2" id="KW-0843">Virulence</keyword>
<sequence length="362" mass="39550">MNAMNFIQIFAISLFWNHITALTSSEGYLWGSSSKALQKRNAPVAGADGICFTHTLQRGENCATLASTYSVSVADIEIWNTGSWGWKGCPEIMPGDFICVSSGGLPMPKALPDAVCGPQTPGAVRPANYVDLASVKPCLPGGCCSRWFQCGNSSAFCDPDNGCLSGCGSFAFKEVADVLKKEAHKQATLTTSVVSTTSTTSKEKPTSESTTSTTKTKKPVAVSTDPPEPETEPGIDWVITLYEEKGCECGNYYALQGHNTDKNMECLNLQAWISTEITNDKTSCRWWTERGLKWQKCTKSKLLEPKSWYLKFGGCSVFTDPNCQVDGGHISKKGCHGPKESYWSPDEFTSFMCFNNTPWPYI</sequence>
<dbReference type="Gene3D" id="3.30.60.10">
    <property type="entry name" value="Endochitinase-like"/>
    <property type="match status" value="1"/>
</dbReference>
<reference evidence="6" key="2">
    <citation type="journal article" date="2023" name="IMA Fungus">
        <title>Comparative genomic study of the Penicillium genus elucidates a diverse pangenome and 15 lateral gene transfer events.</title>
        <authorList>
            <person name="Petersen C."/>
            <person name="Sorensen T."/>
            <person name="Nielsen M.R."/>
            <person name="Sondergaard T.E."/>
            <person name="Sorensen J.L."/>
            <person name="Fitzpatrick D.A."/>
            <person name="Frisvad J.C."/>
            <person name="Nielsen K.L."/>
        </authorList>
    </citation>
    <scope>NUCLEOTIDE SEQUENCE</scope>
    <source>
        <strain evidence="6">IBT 35673</strain>
    </source>
</reference>
<protein>
    <recommendedName>
        <fullName evidence="5">LysM domain-containing protein</fullName>
    </recommendedName>
</protein>
<dbReference type="PROSITE" id="PS51782">
    <property type="entry name" value="LYSM"/>
    <property type="match status" value="1"/>
</dbReference>
<dbReference type="InterPro" id="IPR036861">
    <property type="entry name" value="Endochitinase-like_sf"/>
</dbReference>
<feature type="chain" id="PRO_5040962878" description="LysM domain-containing protein" evidence="4">
    <location>
        <begin position="22"/>
        <end position="362"/>
    </location>
</feature>
<feature type="compositionally biased region" description="Low complexity" evidence="3">
    <location>
        <begin position="207"/>
        <end position="224"/>
    </location>
</feature>
<keyword evidence="4" id="KW-0732">Signal</keyword>
<dbReference type="PANTHER" id="PTHR47700">
    <property type="entry name" value="V CHITINASE, PUTATIVE (AFU_ORTHOLOGUE AFUA_6G13720)-RELATED"/>
    <property type="match status" value="1"/>
</dbReference>
<feature type="region of interest" description="Disordered" evidence="3">
    <location>
        <begin position="190"/>
        <end position="233"/>
    </location>
</feature>
<evidence type="ECO:0000313" key="7">
    <source>
        <dbReference type="Proteomes" id="UP001147695"/>
    </source>
</evidence>
<feature type="compositionally biased region" description="Low complexity" evidence="3">
    <location>
        <begin position="190"/>
        <end position="200"/>
    </location>
</feature>
<dbReference type="Pfam" id="PF25139">
    <property type="entry name" value="LysM14_C"/>
    <property type="match status" value="1"/>
</dbReference>
<gene>
    <name evidence="6" type="ORF">N7452_009778</name>
</gene>
<organism evidence="6 7">
    <name type="scientific">Penicillium brevicompactum</name>
    <dbReference type="NCBI Taxonomy" id="5074"/>
    <lineage>
        <taxon>Eukaryota</taxon>
        <taxon>Fungi</taxon>
        <taxon>Dikarya</taxon>
        <taxon>Ascomycota</taxon>
        <taxon>Pezizomycotina</taxon>
        <taxon>Eurotiomycetes</taxon>
        <taxon>Eurotiomycetidae</taxon>
        <taxon>Eurotiales</taxon>
        <taxon>Aspergillaceae</taxon>
        <taxon>Penicillium</taxon>
    </lineage>
</organism>